<keyword evidence="1" id="KW-0472">Membrane</keyword>
<evidence type="ECO:0000256" key="1">
    <source>
        <dbReference type="SAM" id="Phobius"/>
    </source>
</evidence>
<dbReference type="Pfam" id="PF13240">
    <property type="entry name" value="Zn_Ribbon_1"/>
    <property type="match status" value="1"/>
</dbReference>
<dbReference type="AlphaFoldDB" id="A0A2N3G4C1"/>
<dbReference type="InterPro" id="IPR026870">
    <property type="entry name" value="Zinc_ribbon_dom"/>
</dbReference>
<keyword evidence="1" id="KW-1133">Transmembrane helix</keyword>
<protein>
    <recommendedName>
        <fullName evidence="2">Zinc-ribbon domain-containing protein</fullName>
    </recommendedName>
</protein>
<evidence type="ECO:0000313" key="3">
    <source>
        <dbReference type="EMBL" id="PKQ27563.1"/>
    </source>
</evidence>
<evidence type="ECO:0000259" key="2">
    <source>
        <dbReference type="Pfam" id="PF13240"/>
    </source>
</evidence>
<dbReference type="EMBL" id="PHEX01000078">
    <property type="protein sequence ID" value="PKQ27563.1"/>
    <property type="molecule type" value="Genomic_DNA"/>
</dbReference>
<feature type="domain" description="Zinc-ribbon" evidence="2">
    <location>
        <begin position="18"/>
        <end position="38"/>
    </location>
</feature>
<accession>A0A2N3G4C1</accession>
<reference evidence="3 4" key="1">
    <citation type="journal article" date="2017" name="ISME J.">
        <title>Potential for microbial H2 and metal transformations associated with novel bacteria and archaea in deep terrestrial subsurface sediments.</title>
        <authorList>
            <person name="Hernsdorf A.W."/>
            <person name="Amano Y."/>
            <person name="Miyakawa K."/>
            <person name="Ise K."/>
            <person name="Suzuki Y."/>
            <person name="Anantharaman K."/>
            <person name="Probst A."/>
            <person name="Burstein D."/>
            <person name="Thomas B.C."/>
            <person name="Banfield J.F."/>
        </authorList>
    </citation>
    <scope>NUCLEOTIDE SEQUENCE [LARGE SCALE GENOMIC DNA]</scope>
    <source>
        <strain evidence="3">HGW-Actinobacteria-3</strain>
    </source>
</reference>
<dbReference type="Proteomes" id="UP000233654">
    <property type="component" value="Unassembled WGS sequence"/>
</dbReference>
<comment type="caution">
    <text evidence="3">The sequence shown here is derived from an EMBL/GenBank/DDBJ whole genome shotgun (WGS) entry which is preliminary data.</text>
</comment>
<gene>
    <name evidence="3" type="ORF">CVT63_07340</name>
</gene>
<organism evidence="3 4">
    <name type="scientific">Candidatus Anoxymicrobium japonicum</name>
    <dbReference type="NCBI Taxonomy" id="2013648"/>
    <lineage>
        <taxon>Bacteria</taxon>
        <taxon>Bacillati</taxon>
        <taxon>Actinomycetota</taxon>
        <taxon>Candidatus Geothermincolia</taxon>
        <taxon>Candidatus Geothermincolales</taxon>
        <taxon>Candidatus Anoxymicrobiaceae</taxon>
        <taxon>Candidatus Anoxymicrobium</taxon>
    </lineage>
</organism>
<evidence type="ECO:0000313" key="4">
    <source>
        <dbReference type="Proteomes" id="UP000233654"/>
    </source>
</evidence>
<feature type="transmembrane region" description="Helical" evidence="1">
    <location>
        <begin position="83"/>
        <end position="104"/>
    </location>
</feature>
<keyword evidence="1" id="KW-0812">Transmembrane</keyword>
<sequence>MGIKFWKKAPGAGNAKICPECGTNIEEDAKFCTQCAAAVAPEAVASPPATKAAPAAIRGSRNVEPWAAKAGESVSKLPRGVKIGIPIVIFLLMAVVVALFVLVATHSPQAAVSRYLGSLKVGDYETAYKLVSHPGDKFSTYEYFRKWQNTQADAIGRLQEFRVQPRKDKNKLFERLLSTTPTTGARFVVTMKYKNKSFDINMAADSAGGAWPFRKWRLNLSEGISRLVVEPLGAQVYIDGTYVGNAEEDKDLKEALELKRFPKDIDDAIEYARKFLRAIQYLTSDSKRLAACLDDVAESAQSATDRFGRSGSSGDEFLNAVDRIMQQSKDVGGELSRIAMRLYWILGGGDDGSLRAKLTRVQSGIDVSDLPEGFHTVTVALPGLNSETKKWIAPQSVELALEATAATMDSLENVTNGYLKERSNAGRSLNPAGLKTFLAGDLLKTETDRVRDLIGRAECVRSQLTALKYGKIKMLSEGVATVETHETWNFLTYKGAALVSTLTDQKIEMVYTLEEQGGGLWKVTESKKLSDD</sequence>
<proteinExistence type="predicted"/>
<name>A0A2N3G4C1_9ACTN</name>